<organism evidence="1 2">
    <name type="scientific">Pedobacter endophyticus</name>
    <dbReference type="NCBI Taxonomy" id="2789740"/>
    <lineage>
        <taxon>Bacteria</taxon>
        <taxon>Pseudomonadati</taxon>
        <taxon>Bacteroidota</taxon>
        <taxon>Sphingobacteriia</taxon>
        <taxon>Sphingobacteriales</taxon>
        <taxon>Sphingobacteriaceae</taxon>
        <taxon>Pedobacter</taxon>
    </lineage>
</organism>
<gene>
    <name evidence="1" type="ORF">IZT61_01655</name>
</gene>
<proteinExistence type="predicted"/>
<dbReference type="EMBL" id="CP064939">
    <property type="protein sequence ID" value="QPH40019.1"/>
    <property type="molecule type" value="Genomic_DNA"/>
</dbReference>
<dbReference type="RefSeq" id="WP_196099476.1">
    <property type="nucleotide sequence ID" value="NZ_CP064939.1"/>
</dbReference>
<dbReference type="Proteomes" id="UP000594759">
    <property type="component" value="Chromosome"/>
</dbReference>
<reference evidence="1 2" key="1">
    <citation type="submission" date="2020-11" db="EMBL/GenBank/DDBJ databases">
        <title>Pedobacter endophytica, an endophytic bacteria isolated form Carex pumila.</title>
        <authorList>
            <person name="Peng Y."/>
            <person name="Jiang L."/>
            <person name="Lee J."/>
        </authorList>
    </citation>
    <scope>NUCLEOTIDE SEQUENCE [LARGE SCALE GENOMIC DNA]</scope>
    <source>
        <strain evidence="1 2">JBR3-12</strain>
    </source>
</reference>
<keyword evidence="2" id="KW-1185">Reference proteome</keyword>
<sequence>MEELINQLKAFLGERAQRIEAKGAAEIDIVVTEGYKIDQLALELEEQIINLVSEDTLAKINLLDQSKTVIRSFSLNQ</sequence>
<evidence type="ECO:0000313" key="1">
    <source>
        <dbReference type="EMBL" id="QPH40019.1"/>
    </source>
</evidence>
<evidence type="ECO:0000313" key="2">
    <source>
        <dbReference type="Proteomes" id="UP000594759"/>
    </source>
</evidence>
<dbReference type="KEGG" id="pex:IZT61_01655"/>
<dbReference type="AlphaFoldDB" id="A0A7S9L044"/>
<protein>
    <submittedName>
        <fullName evidence="1">Uncharacterized protein</fullName>
    </submittedName>
</protein>
<name>A0A7S9L044_9SPHI</name>
<accession>A0A7S9L044</accession>